<proteinExistence type="predicted"/>
<dbReference type="RefSeq" id="WP_065082387.1">
    <property type="nucleotide sequence ID" value="NZ_FLSS01000012.1"/>
</dbReference>
<keyword evidence="2" id="KW-1185">Reference proteome</keyword>
<comment type="caution">
    <text evidence="1">The sequence shown here is derived from an EMBL/GenBank/DDBJ whole genome shotgun (WGS) entry which is preliminary data.</text>
</comment>
<accession>A0ABY3NG68</accession>
<dbReference type="Proteomes" id="UP000324513">
    <property type="component" value="Unassembled WGS sequence"/>
</dbReference>
<reference evidence="1 2" key="1">
    <citation type="submission" date="2019-07" db="EMBL/GenBank/DDBJ databases">
        <title>Genomic Encyclopedia of Archaeal and Bacterial Type Strains, Phase II (KMG-II): from individual species to whole genera.</title>
        <authorList>
            <person name="Goeker M."/>
        </authorList>
    </citation>
    <scope>NUCLEOTIDE SEQUENCE [LARGE SCALE GENOMIC DNA]</scope>
    <source>
        <strain evidence="1 2">DSM 14571</strain>
    </source>
</reference>
<protein>
    <submittedName>
        <fullName evidence="1">Uncharacterized protein</fullName>
    </submittedName>
</protein>
<dbReference type="EMBL" id="VNHK01000006">
    <property type="protein sequence ID" value="TYO91991.1"/>
    <property type="molecule type" value="Genomic_DNA"/>
</dbReference>
<gene>
    <name evidence="1" type="ORF">LX74_02242</name>
</gene>
<evidence type="ECO:0000313" key="1">
    <source>
        <dbReference type="EMBL" id="TYO91991.1"/>
    </source>
</evidence>
<evidence type="ECO:0000313" key="2">
    <source>
        <dbReference type="Proteomes" id="UP000324513"/>
    </source>
</evidence>
<name>A0ABY3NG68_ELIMR</name>
<organism evidence="1 2">
    <name type="scientific">Elizabethkingia miricola</name>
    <name type="common">Chryseobacterium miricola</name>
    <dbReference type="NCBI Taxonomy" id="172045"/>
    <lineage>
        <taxon>Bacteria</taxon>
        <taxon>Pseudomonadati</taxon>
        <taxon>Bacteroidota</taxon>
        <taxon>Flavobacteriia</taxon>
        <taxon>Flavobacteriales</taxon>
        <taxon>Weeksellaceae</taxon>
        <taxon>Elizabethkingia</taxon>
    </lineage>
</organism>
<sequence>MKTKDFGIQYRVADNGNYDLNIDVKKDSSGKIITGLVLGPILEQNMASILIAEQGDFKTNLDLGVGLRSILLGEDLLEYRHLIKENFAKDSLVVKHLDFYNLQKFSIDAEYE</sequence>